<dbReference type="SUPFAM" id="SSF53448">
    <property type="entry name" value="Nucleotide-diphospho-sugar transferases"/>
    <property type="match status" value="1"/>
</dbReference>
<protein>
    <recommendedName>
        <fullName evidence="6">Glycosyltransferase 2-like domain-containing protein</fullName>
    </recommendedName>
</protein>
<comment type="subcellular location">
    <subcellularLocation>
        <location evidence="1">Cell membrane</location>
    </subcellularLocation>
</comment>
<gene>
    <name evidence="7" type="ORF">LCGC14_2457780</name>
</gene>
<accession>A0A0F9BE62</accession>
<dbReference type="PANTHER" id="PTHR43646:SF2">
    <property type="entry name" value="GLYCOSYLTRANSFERASE 2-LIKE DOMAIN-CONTAINING PROTEIN"/>
    <property type="match status" value="1"/>
</dbReference>
<dbReference type="PANTHER" id="PTHR43646">
    <property type="entry name" value="GLYCOSYLTRANSFERASE"/>
    <property type="match status" value="1"/>
</dbReference>
<evidence type="ECO:0000256" key="4">
    <source>
        <dbReference type="ARBA" id="ARBA00022679"/>
    </source>
</evidence>
<evidence type="ECO:0000256" key="5">
    <source>
        <dbReference type="ARBA" id="ARBA00023136"/>
    </source>
</evidence>
<feature type="domain" description="Glycosyltransferase 2-like" evidence="6">
    <location>
        <begin position="32"/>
        <end position="149"/>
    </location>
</feature>
<evidence type="ECO:0000256" key="2">
    <source>
        <dbReference type="ARBA" id="ARBA00022475"/>
    </source>
</evidence>
<proteinExistence type="predicted"/>
<keyword evidence="3" id="KW-0328">Glycosyltransferase</keyword>
<evidence type="ECO:0000313" key="7">
    <source>
        <dbReference type="EMBL" id="KKL20204.1"/>
    </source>
</evidence>
<evidence type="ECO:0000256" key="3">
    <source>
        <dbReference type="ARBA" id="ARBA00022676"/>
    </source>
</evidence>
<reference evidence="7" key="1">
    <citation type="journal article" date="2015" name="Nature">
        <title>Complex archaea that bridge the gap between prokaryotes and eukaryotes.</title>
        <authorList>
            <person name="Spang A."/>
            <person name="Saw J.H."/>
            <person name="Jorgensen S.L."/>
            <person name="Zaremba-Niedzwiedzka K."/>
            <person name="Martijn J."/>
            <person name="Lind A.E."/>
            <person name="van Eijk R."/>
            <person name="Schleper C."/>
            <person name="Guy L."/>
            <person name="Ettema T.J."/>
        </authorList>
    </citation>
    <scope>NUCLEOTIDE SEQUENCE</scope>
</reference>
<dbReference type="GO" id="GO:0016757">
    <property type="term" value="F:glycosyltransferase activity"/>
    <property type="evidence" value="ECO:0007669"/>
    <property type="project" value="UniProtKB-KW"/>
</dbReference>
<evidence type="ECO:0000256" key="1">
    <source>
        <dbReference type="ARBA" id="ARBA00004236"/>
    </source>
</evidence>
<keyword evidence="4" id="KW-0808">Transferase</keyword>
<dbReference type="GO" id="GO:0005886">
    <property type="term" value="C:plasma membrane"/>
    <property type="evidence" value="ECO:0007669"/>
    <property type="project" value="UniProtKB-SubCell"/>
</dbReference>
<feature type="non-terminal residue" evidence="7">
    <location>
        <position position="1"/>
    </location>
</feature>
<comment type="caution">
    <text evidence="7">The sequence shown here is derived from an EMBL/GenBank/DDBJ whole genome shotgun (WGS) entry which is preliminary data.</text>
</comment>
<dbReference type="Pfam" id="PF00535">
    <property type="entry name" value="Glycos_transf_2"/>
    <property type="match status" value="1"/>
</dbReference>
<dbReference type="InterPro" id="IPR001173">
    <property type="entry name" value="Glyco_trans_2-like"/>
</dbReference>
<keyword evidence="2" id="KW-1003">Cell membrane</keyword>
<dbReference type="Gene3D" id="3.90.550.10">
    <property type="entry name" value="Spore Coat Polysaccharide Biosynthesis Protein SpsA, Chain A"/>
    <property type="match status" value="1"/>
</dbReference>
<keyword evidence="5" id="KW-0472">Membrane</keyword>
<dbReference type="CDD" id="cd02522">
    <property type="entry name" value="GT_2_like_a"/>
    <property type="match status" value="1"/>
</dbReference>
<name>A0A0F9BE62_9ZZZZ</name>
<dbReference type="AlphaFoldDB" id="A0A0F9BE62"/>
<dbReference type="InterPro" id="IPR026461">
    <property type="entry name" value="Trfase_2_rSAM/seldom_assoc"/>
</dbReference>
<evidence type="ECO:0000259" key="6">
    <source>
        <dbReference type="Pfam" id="PF00535"/>
    </source>
</evidence>
<sequence length="255" mass="27174">HTLRTLSDVDRPEDLPLVTSAGLGAGRDVFLSVIIPALDEAEHVEAAVASAMRDGVEVIVVDGGSSDATADLAARAGARVVTAPPDRGAQMNLGASLAAGTALLFLHADTVLPGRFAEHIFDTLSDPLVIGGAFRHATDMPTAVMKAIAAAVHFRSKHLHLPYGDQGLFVRREAFWAVGGFPSVPVAEDLHFVRRLSCLGRIITLSAPAITSARRWREMGVVRTTAVNLLVLLGSYLDIPPDLLASLYSHRSHRR</sequence>
<dbReference type="EMBL" id="LAZR01038190">
    <property type="protein sequence ID" value="KKL20204.1"/>
    <property type="molecule type" value="Genomic_DNA"/>
</dbReference>
<organism evidence="7">
    <name type="scientific">marine sediment metagenome</name>
    <dbReference type="NCBI Taxonomy" id="412755"/>
    <lineage>
        <taxon>unclassified sequences</taxon>
        <taxon>metagenomes</taxon>
        <taxon>ecological metagenomes</taxon>
    </lineage>
</organism>
<dbReference type="NCBIfam" id="TIGR04283">
    <property type="entry name" value="glyco_like_mftF"/>
    <property type="match status" value="1"/>
</dbReference>
<dbReference type="InterPro" id="IPR029044">
    <property type="entry name" value="Nucleotide-diphossugar_trans"/>
</dbReference>